<proteinExistence type="predicted"/>
<organism evidence="2 3">
    <name type="scientific">Paenibacillus melissococcoides</name>
    <dbReference type="NCBI Taxonomy" id="2912268"/>
    <lineage>
        <taxon>Bacteria</taxon>
        <taxon>Bacillati</taxon>
        <taxon>Bacillota</taxon>
        <taxon>Bacilli</taxon>
        <taxon>Bacillales</taxon>
        <taxon>Paenibacillaceae</taxon>
        <taxon>Paenibacillus</taxon>
    </lineage>
</organism>
<evidence type="ECO:0000256" key="1">
    <source>
        <dbReference type="SAM" id="SignalP"/>
    </source>
</evidence>
<gene>
    <name evidence="2" type="ORF">WJ0W_000697</name>
</gene>
<sequence length="331" mass="37646">MRRKRKTFSLCAICLIVSIALSACTSKSTPYLSITLTTSKEDQVVSQIYQYEIGKQKVKLAGEVPYTSQYPLGAYDAGNEIIYYSSRTSDGKSDQLFSMDLKTGKIEQLTTELYAINHIVVVDGMVIMDASFKDSYDNHIKPIVSYHPQTKELKPWWDLNKDDTTVWDLKYNGATGTIYAATYSWKERFKKVEKANKLHIKPEPPLFTVKEYDVQGNKIKELFHTKKEELVFFSLAHDGKTAIYGSAPYVNTPRHYTIIDLSTGQVQLFTVFEAISDAFFEPGNSNVLLVLGIYKDKRGVYRYDRPTGNVELRLEEPVKNGAINNFTIMAE</sequence>
<dbReference type="EMBL" id="CALYLO010000001">
    <property type="protein sequence ID" value="CAH8243457.1"/>
    <property type="molecule type" value="Genomic_DNA"/>
</dbReference>
<dbReference type="PROSITE" id="PS51257">
    <property type="entry name" value="PROKAR_LIPOPROTEIN"/>
    <property type="match status" value="1"/>
</dbReference>
<dbReference type="Proteomes" id="UP001154322">
    <property type="component" value="Unassembled WGS sequence"/>
</dbReference>
<dbReference type="RefSeq" id="WP_213425835.1">
    <property type="nucleotide sequence ID" value="NZ_AP031286.1"/>
</dbReference>
<accession>A0ABN8U1Q4</accession>
<comment type="caution">
    <text evidence="2">The sequence shown here is derived from an EMBL/GenBank/DDBJ whole genome shotgun (WGS) entry which is preliminary data.</text>
</comment>
<evidence type="ECO:0000313" key="3">
    <source>
        <dbReference type="Proteomes" id="UP001154322"/>
    </source>
</evidence>
<keyword evidence="1" id="KW-0732">Signal</keyword>
<evidence type="ECO:0008006" key="4">
    <source>
        <dbReference type="Google" id="ProtNLM"/>
    </source>
</evidence>
<name>A0ABN8U1Q4_9BACL</name>
<protein>
    <recommendedName>
        <fullName evidence="4">Lipoprotein</fullName>
    </recommendedName>
</protein>
<reference evidence="2" key="1">
    <citation type="submission" date="2022-06" db="EMBL/GenBank/DDBJ databases">
        <authorList>
            <person name="Dietemann V."/>
            <person name="Ory F."/>
            <person name="Dainat B."/>
            <person name="Oberhansli S."/>
        </authorList>
    </citation>
    <scope>NUCLEOTIDE SEQUENCE</scope>
    <source>
        <strain evidence="2">Ena-SAMPLE-TAB-26-04-2022-14:26:32:270-5432</strain>
    </source>
</reference>
<feature type="chain" id="PRO_5047356239" description="Lipoprotein" evidence="1">
    <location>
        <begin position="23"/>
        <end position="331"/>
    </location>
</feature>
<dbReference type="SUPFAM" id="SSF69322">
    <property type="entry name" value="Tricorn protease domain 2"/>
    <property type="match status" value="1"/>
</dbReference>
<feature type="signal peptide" evidence="1">
    <location>
        <begin position="1"/>
        <end position="22"/>
    </location>
</feature>
<keyword evidence="3" id="KW-1185">Reference proteome</keyword>
<evidence type="ECO:0000313" key="2">
    <source>
        <dbReference type="EMBL" id="CAH8243457.1"/>
    </source>
</evidence>